<accession>A0AAD7EM53</accession>
<dbReference type="PANTHER" id="PTHR38848">
    <property type="entry name" value="G-PROTEIN COUPLED RECEPTORS FAMILY 3 PROFILE DOMAIN-CONTAINING PROTEIN"/>
    <property type="match status" value="1"/>
</dbReference>
<dbReference type="EMBL" id="JARIHO010000033">
    <property type="protein sequence ID" value="KAJ7334213.1"/>
    <property type="molecule type" value="Genomic_DNA"/>
</dbReference>
<evidence type="ECO:0008006" key="5">
    <source>
        <dbReference type="Google" id="ProtNLM"/>
    </source>
</evidence>
<name>A0AAD7EM53_9AGAR</name>
<gene>
    <name evidence="3" type="ORF">DFH08DRAFT_750387</name>
</gene>
<sequence>MSAFPSTGLQILSSLIHFLGITILTHFISRSVAAENLSWKALSRLTWPRLCTLIVFLDSWLFLFASGILIFGVGLETHQAVCSAGIYLCIVFYASSKLLIYTFLIEKVYVVWAGGEKRFRSPIYIICAITVSLYVGIIALLFFGRVSQFRAGDKACVIGLTAVASIPLLSYDLYINVFLTALFLWPLLRSNLSTPRLRRVAIRTLLSSGVALTTSTVNIVVLTVLKGHELGWVCLAGCGTDVILNAFALFWVTGASRQATTTLSSCIECDRRISENTPDSGVILNISVKNSSVRYLSKGPESLRSWENVNSNRSSLRHNNNNDPALASRRHSMLLKSMNIFRMGSVPREAQEFQIHVTTEFNSTTSPPAADSGATVKLDVPADSA</sequence>
<comment type="caution">
    <text evidence="3">The sequence shown here is derived from an EMBL/GenBank/DDBJ whole genome shotgun (WGS) entry which is preliminary data.</text>
</comment>
<dbReference type="Proteomes" id="UP001218218">
    <property type="component" value="Unassembled WGS sequence"/>
</dbReference>
<dbReference type="PANTHER" id="PTHR38848:SF3">
    <property type="entry name" value="G-PROTEIN COUPLED RECEPTORS FAMILY 3 PROFILE DOMAIN-CONTAINING PROTEIN"/>
    <property type="match status" value="1"/>
</dbReference>
<keyword evidence="4" id="KW-1185">Reference proteome</keyword>
<keyword evidence="2" id="KW-0812">Transmembrane</keyword>
<feature type="transmembrane region" description="Helical" evidence="2">
    <location>
        <begin position="164"/>
        <end position="188"/>
    </location>
</feature>
<reference evidence="3" key="1">
    <citation type="submission" date="2023-03" db="EMBL/GenBank/DDBJ databases">
        <title>Massive genome expansion in bonnet fungi (Mycena s.s.) driven by repeated elements and novel gene families across ecological guilds.</title>
        <authorList>
            <consortium name="Lawrence Berkeley National Laboratory"/>
            <person name="Harder C.B."/>
            <person name="Miyauchi S."/>
            <person name="Viragh M."/>
            <person name="Kuo A."/>
            <person name="Thoen E."/>
            <person name="Andreopoulos B."/>
            <person name="Lu D."/>
            <person name="Skrede I."/>
            <person name="Drula E."/>
            <person name="Henrissat B."/>
            <person name="Morin E."/>
            <person name="Kohler A."/>
            <person name="Barry K."/>
            <person name="LaButti K."/>
            <person name="Morin E."/>
            <person name="Salamov A."/>
            <person name="Lipzen A."/>
            <person name="Mereny Z."/>
            <person name="Hegedus B."/>
            <person name="Baldrian P."/>
            <person name="Stursova M."/>
            <person name="Weitz H."/>
            <person name="Taylor A."/>
            <person name="Grigoriev I.V."/>
            <person name="Nagy L.G."/>
            <person name="Martin F."/>
            <person name="Kauserud H."/>
        </authorList>
    </citation>
    <scope>NUCLEOTIDE SEQUENCE</scope>
    <source>
        <strain evidence="3">CBHHK002</strain>
    </source>
</reference>
<feature type="transmembrane region" description="Helical" evidence="2">
    <location>
        <begin position="200"/>
        <end position="224"/>
    </location>
</feature>
<feature type="transmembrane region" description="Helical" evidence="2">
    <location>
        <begin position="123"/>
        <end position="144"/>
    </location>
</feature>
<organism evidence="3 4">
    <name type="scientific">Mycena albidolilacea</name>
    <dbReference type="NCBI Taxonomy" id="1033008"/>
    <lineage>
        <taxon>Eukaryota</taxon>
        <taxon>Fungi</taxon>
        <taxon>Dikarya</taxon>
        <taxon>Basidiomycota</taxon>
        <taxon>Agaricomycotina</taxon>
        <taxon>Agaricomycetes</taxon>
        <taxon>Agaricomycetidae</taxon>
        <taxon>Agaricales</taxon>
        <taxon>Marasmiineae</taxon>
        <taxon>Mycenaceae</taxon>
        <taxon>Mycena</taxon>
    </lineage>
</organism>
<feature type="transmembrane region" description="Helical" evidence="2">
    <location>
        <begin position="12"/>
        <end position="29"/>
    </location>
</feature>
<dbReference type="AlphaFoldDB" id="A0AAD7EM53"/>
<keyword evidence="2" id="KW-0472">Membrane</keyword>
<evidence type="ECO:0000313" key="4">
    <source>
        <dbReference type="Proteomes" id="UP001218218"/>
    </source>
</evidence>
<proteinExistence type="predicted"/>
<feature type="transmembrane region" description="Helical" evidence="2">
    <location>
        <begin position="230"/>
        <end position="252"/>
    </location>
</feature>
<evidence type="ECO:0000256" key="1">
    <source>
        <dbReference type="SAM" id="MobiDB-lite"/>
    </source>
</evidence>
<feature type="region of interest" description="Disordered" evidence="1">
    <location>
        <begin position="362"/>
        <end position="385"/>
    </location>
</feature>
<protein>
    <recommendedName>
        <fullName evidence="5">Transmembrane protein</fullName>
    </recommendedName>
</protein>
<keyword evidence="2" id="KW-1133">Transmembrane helix</keyword>
<feature type="transmembrane region" description="Helical" evidence="2">
    <location>
        <begin position="84"/>
        <end position="103"/>
    </location>
</feature>
<evidence type="ECO:0000313" key="3">
    <source>
        <dbReference type="EMBL" id="KAJ7334213.1"/>
    </source>
</evidence>
<feature type="transmembrane region" description="Helical" evidence="2">
    <location>
        <begin position="50"/>
        <end position="72"/>
    </location>
</feature>
<evidence type="ECO:0000256" key="2">
    <source>
        <dbReference type="SAM" id="Phobius"/>
    </source>
</evidence>